<dbReference type="RefSeq" id="WP_119496916.1">
    <property type="nucleotide sequence ID" value="NZ_NRJH01000030.1"/>
</dbReference>
<gene>
    <name evidence="7" type="ORF">CJP74_03690</name>
</gene>
<organism evidence="7 8">
    <name type="scientific">Psittacicella melopsittaci</name>
    <dbReference type="NCBI Taxonomy" id="2028576"/>
    <lineage>
        <taxon>Bacteria</taxon>
        <taxon>Pseudomonadati</taxon>
        <taxon>Pseudomonadota</taxon>
        <taxon>Gammaproteobacteria</taxon>
        <taxon>Pasteurellales</taxon>
        <taxon>Psittacicellaceae</taxon>
        <taxon>Psittacicella</taxon>
    </lineage>
</organism>
<evidence type="ECO:0000313" key="8">
    <source>
        <dbReference type="Proteomes" id="UP000266258"/>
    </source>
</evidence>
<feature type="chain" id="PRO_5017321963" description="Solute-binding protein family 5 domain-containing protein" evidence="5">
    <location>
        <begin position="23"/>
        <end position="540"/>
    </location>
</feature>
<evidence type="ECO:0000256" key="2">
    <source>
        <dbReference type="ARBA" id="ARBA00005695"/>
    </source>
</evidence>
<keyword evidence="3" id="KW-0813">Transport</keyword>
<evidence type="ECO:0000256" key="1">
    <source>
        <dbReference type="ARBA" id="ARBA00004196"/>
    </source>
</evidence>
<dbReference type="AlphaFoldDB" id="A0A3A1Y692"/>
<reference evidence="7 8" key="1">
    <citation type="submission" date="2017-08" db="EMBL/GenBank/DDBJ databases">
        <title>Reclassification of Bisgaard taxon 37 and 44.</title>
        <authorList>
            <person name="Christensen H."/>
        </authorList>
    </citation>
    <scope>NUCLEOTIDE SEQUENCE [LARGE SCALE GENOMIC DNA]</scope>
    <source>
        <strain evidence="7 8">B96_4</strain>
    </source>
</reference>
<dbReference type="InterPro" id="IPR039424">
    <property type="entry name" value="SBP_5"/>
</dbReference>
<evidence type="ECO:0000259" key="6">
    <source>
        <dbReference type="Pfam" id="PF00496"/>
    </source>
</evidence>
<keyword evidence="8" id="KW-1185">Reference proteome</keyword>
<comment type="subcellular location">
    <subcellularLocation>
        <location evidence="1">Cell envelope</location>
    </subcellularLocation>
</comment>
<comment type="similarity">
    <text evidence="2">Belongs to the bacterial solute-binding protein 5 family.</text>
</comment>
<dbReference type="EMBL" id="NRJH01000030">
    <property type="protein sequence ID" value="RIY32718.1"/>
    <property type="molecule type" value="Genomic_DNA"/>
</dbReference>
<dbReference type="Gene3D" id="3.40.190.10">
    <property type="entry name" value="Periplasmic binding protein-like II"/>
    <property type="match status" value="1"/>
</dbReference>
<keyword evidence="4 5" id="KW-0732">Signal</keyword>
<dbReference type="Gene3D" id="3.90.76.10">
    <property type="entry name" value="Dipeptide-binding Protein, Domain 1"/>
    <property type="match status" value="1"/>
</dbReference>
<evidence type="ECO:0000256" key="5">
    <source>
        <dbReference type="SAM" id="SignalP"/>
    </source>
</evidence>
<comment type="caution">
    <text evidence="7">The sequence shown here is derived from an EMBL/GenBank/DDBJ whole genome shotgun (WGS) entry which is preliminary data.</text>
</comment>
<dbReference type="PIRSF" id="PIRSF002741">
    <property type="entry name" value="MppA"/>
    <property type="match status" value="1"/>
</dbReference>
<evidence type="ECO:0000256" key="4">
    <source>
        <dbReference type="ARBA" id="ARBA00022729"/>
    </source>
</evidence>
<accession>A0A3A1Y692</accession>
<dbReference type="GO" id="GO:0043190">
    <property type="term" value="C:ATP-binding cassette (ABC) transporter complex"/>
    <property type="evidence" value="ECO:0007669"/>
    <property type="project" value="InterPro"/>
</dbReference>
<protein>
    <recommendedName>
        <fullName evidence="6">Solute-binding protein family 5 domain-containing protein</fullName>
    </recommendedName>
</protein>
<dbReference type="Gene3D" id="3.10.105.10">
    <property type="entry name" value="Dipeptide-binding Protein, Domain 3"/>
    <property type="match status" value="1"/>
</dbReference>
<feature type="domain" description="Solute-binding protein family 5" evidence="6">
    <location>
        <begin position="78"/>
        <end position="462"/>
    </location>
</feature>
<dbReference type="InterPro" id="IPR030678">
    <property type="entry name" value="Peptide/Ni-bd"/>
</dbReference>
<feature type="signal peptide" evidence="5">
    <location>
        <begin position="1"/>
        <end position="22"/>
    </location>
</feature>
<dbReference type="SUPFAM" id="SSF53850">
    <property type="entry name" value="Periplasmic binding protein-like II"/>
    <property type="match status" value="1"/>
</dbReference>
<dbReference type="GO" id="GO:0030288">
    <property type="term" value="C:outer membrane-bounded periplasmic space"/>
    <property type="evidence" value="ECO:0007669"/>
    <property type="project" value="TreeGrafter"/>
</dbReference>
<dbReference type="GO" id="GO:0015833">
    <property type="term" value="P:peptide transport"/>
    <property type="evidence" value="ECO:0007669"/>
    <property type="project" value="TreeGrafter"/>
</dbReference>
<dbReference type="FunFam" id="3.90.76.10:FF:000001">
    <property type="entry name" value="Oligopeptide ABC transporter substrate-binding protein"/>
    <property type="match status" value="1"/>
</dbReference>
<dbReference type="PANTHER" id="PTHR30290:SF10">
    <property type="entry name" value="PERIPLASMIC OLIGOPEPTIDE-BINDING PROTEIN-RELATED"/>
    <property type="match status" value="1"/>
</dbReference>
<evidence type="ECO:0000313" key="7">
    <source>
        <dbReference type="EMBL" id="RIY32718.1"/>
    </source>
</evidence>
<proteinExistence type="inferred from homology"/>
<dbReference type="OrthoDB" id="9801912at2"/>
<dbReference type="InterPro" id="IPR000914">
    <property type="entry name" value="SBP_5_dom"/>
</dbReference>
<sequence length="540" mass="60114">MKKLLKMTLVASCMAMLGNAMAAEVPAGTQLAAKQTLQLQIGDNPKSIDPTLLSETIGSDISSNLFEGLTTYNAEGKLVAAGAESWTHSEDNKVWTFKLRQDAKWSDGTPVTAHDYVTSWQRLVDPETASEYSFYLDDLGVENAAAISAGKAPLSSLGVKALDDYTLQVTLTTPVPWFLEATPIANLAPIPTKLFKEGKWPDFKNLVSNGPYVLDFAMPNEKYVIKKNENYHSADKTIITEATFNVVRSANDAYKRFQAGDLDAFAVENAQLKSQLQKDNSGKYKVLVSPGASLNFYKFNHKTAPFNDIRARKAILLVINNKEMAEKVFRNNVTPTSLWMSPAMPGANTLTQSAYFDEDYADRVAEAKKLLAEAGYSASNPLTFSINYNTSDNHKLVAIMIQSQLKSALGNLVNTTINNREWATFLVESQNGDYPFFRMGWNADYYDPSTFYSIWTSNSPMNTAGYNSPEYDQLFKDLFNTKTAEERLALYQKMNNLLNQDAAGVPLFSSLNVSLTVNNLYGYINDDTMRRVYNMYLTAK</sequence>
<dbReference type="Pfam" id="PF00496">
    <property type="entry name" value="SBP_bac_5"/>
    <property type="match status" value="1"/>
</dbReference>
<dbReference type="Proteomes" id="UP000266258">
    <property type="component" value="Unassembled WGS sequence"/>
</dbReference>
<dbReference type="PANTHER" id="PTHR30290">
    <property type="entry name" value="PERIPLASMIC BINDING COMPONENT OF ABC TRANSPORTER"/>
    <property type="match status" value="1"/>
</dbReference>
<name>A0A3A1Y692_9GAMM</name>
<dbReference type="CDD" id="cd08504">
    <property type="entry name" value="PBP2_OppA"/>
    <property type="match status" value="1"/>
</dbReference>
<dbReference type="GO" id="GO:1904680">
    <property type="term" value="F:peptide transmembrane transporter activity"/>
    <property type="evidence" value="ECO:0007669"/>
    <property type="project" value="TreeGrafter"/>
</dbReference>
<evidence type="ECO:0000256" key="3">
    <source>
        <dbReference type="ARBA" id="ARBA00022448"/>
    </source>
</evidence>